<dbReference type="RefSeq" id="XP_009039156.1">
    <property type="nucleotide sequence ID" value="XM_009040908.1"/>
</dbReference>
<feature type="coiled-coil region" evidence="2">
    <location>
        <begin position="1015"/>
        <end position="1042"/>
    </location>
</feature>
<dbReference type="PANTHER" id="PTHR18640:SF5">
    <property type="entry name" value="SODIUM_BILE ACID COTRANSPORTER 7"/>
    <property type="match status" value="1"/>
</dbReference>
<dbReference type="InterPro" id="IPR000601">
    <property type="entry name" value="PKD_dom"/>
</dbReference>
<feature type="domain" description="PKD" evidence="5">
    <location>
        <begin position="122"/>
        <end position="167"/>
    </location>
</feature>
<dbReference type="InterPro" id="IPR004000">
    <property type="entry name" value="Actin"/>
</dbReference>
<evidence type="ECO:0000256" key="2">
    <source>
        <dbReference type="SAM" id="Coils"/>
    </source>
</evidence>
<feature type="transmembrane region" description="Helical" evidence="4">
    <location>
        <begin position="887"/>
        <end position="908"/>
    </location>
</feature>
<dbReference type="GO" id="GO:0005886">
    <property type="term" value="C:plasma membrane"/>
    <property type="evidence" value="ECO:0007669"/>
    <property type="project" value="TreeGrafter"/>
</dbReference>
<keyword evidence="4" id="KW-0472">Membrane</keyword>
<keyword evidence="2" id="KW-0175">Coiled coil</keyword>
<dbReference type="InParanoid" id="F0YF96"/>
<dbReference type="InterPro" id="IPR016833">
    <property type="entry name" value="Put_Na-Bile_cotransptr"/>
</dbReference>
<dbReference type="GeneID" id="20225548"/>
<dbReference type="Pfam" id="PF13593">
    <property type="entry name" value="SBF_like"/>
    <property type="match status" value="1"/>
</dbReference>
<dbReference type="SUPFAM" id="SSF53067">
    <property type="entry name" value="Actin-like ATPase domain"/>
    <property type="match status" value="2"/>
</dbReference>
<dbReference type="SUPFAM" id="SSF49299">
    <property type="entry name" value="PKD domain"/>
    <property type="match status" value="1"/>
</dbReference>
<evidence type="ECO:0000256" key="3">
    <source>
        <dbReference type="SAM" id="MobiDB-lite"/>
    </source>
</evidence>
<keyword evidence="7" id="KW-1185">Reference proteome</keyword>
<evidence type="ECO:0000313" key="7">
    <source>
        <dbReference type="Proteomes" id="UP000002729"/>
    </source>
</evidence>
<dbReference type="PANTHER" id="PTHR18640">
    <property type="entry name" value="SOLUTE CARRIER FAMILY 10 MEMBER 7"/>
    <property type="match status" value="1"/>
</dbReference>
<keyword evidence="4" id="KW-0812">Transmembrane</keyword>
<dbReference type="Pfam" id="PF00022">
    <property type="entry name" value="Actin"/>
    <property type="match status" value="1"/>
</dbReference>
<name>F0YF96_AURAN</name>
<keyword evidence="4" id="KW-1133">Transmembrane helix</keyword>
<dbReference type="EMBL" id="GL833136">
    <property type="protein sequence ID" value="EGB06208.1"/>
    <property type="molecule type" value="Genomic_DNA"/>
</dbReference>
<feature type="region of interest" description="Disordered" evidence="3">
    <location>
        <begin position="1569"/>
        <end position="1594"/>
    </location>
</feature>
<dbReference type="InterPro" id="IPR038770">
    <property type="entry name" value="Na+/solute_symporter_sf"/>
</dbReference>
<proteinExistence type="predicted"/>
<dbReference type="Gene3D" id="3.30.420.40">
    <property type="match status" value="2"/>
</dbReference>
<feature type="transmembrane region" description="Helical" evidence="4">
    <location>
        <begin position="754"/>
        <end position="774"/>
    </location>
</feature>
<dbReference type="Gene3D" id="1.20.1530.20">
    <property type="match status" value="1"/>
</dbReference>
<sequence>MASLDGGREEPRRRRLVVGGALVLGGLAGLRYGAAPSLGVSAPAALSAVSSYDEDPASGSSGAGDATAATDYELRIRVSDDYTDLYGAPAKHYPFMTTNKYDYIVEPYKRTRLYVACEACPDDATYAWTFTADDTLEGSHVVKTFPELSSYPVTLTATDAAGALLAADTVLLLCRYVRREMRALTDEDRETFFSAMEVVWSCRSDDNCTNSYGPAYRDIHSLTTLHASLAGDKSDWFGEVDEDEHTVTKGRWAYIKVETDAWSHRSHNSYGYLRAPWNNNPAAYVTRSHDLCGVKFDMLPSCEIHYKLLNDTNSWFDFAWQLPYAPHGPVHQYLGGTLECNETSNDLVHMLSKHVSTDDYPKFDSQRSALLYLVRTDMFLSLKNLYRDDRLTMPSYCSLDTPYSECHGTCDDATNLKKALQHNYTDFIKTFWDQMFSWDVTMGRETVSSKYHWLDYDLKVQVIEKLCDGGMGIDGDHLESASPLDPSFWPIHPTMERLYMYKKLTNTFINDTWPEHDTSIASSCYGHSKHDVIPFQFSIKTSDDTNYTQKFYTNHEVLEMASPESPTLPYVYDTFEWNHCKDAGYDFDDLINTHVVAATARCGSKTMRHPALAIVLVAAAHGLSAPRPRATRRAEAHRLAAVASSTAGGGGGPLRAAGRFAEKQFFVVGMGAAVAAAAAAPAVGVAAEPYVGKYAVGLVFLLSGLGLRVEELRAAALDLRLNAATQATNLLFVPAVAAPAVAAARRWSAVDGRLLDGLLATACLPTTVNMCVALTQSAGGNVAAALANAVLGNCLGVVATPALLYAVLRARVPLPPAGAVVGKLATKCLLPVLVGQVLRRSSRVAAFQQKRKRSLTRASELALLAIVWCAFAGAFATGFGVGGRDLALLGLGLPLAHGALLAACLAAFGRAFPRRDAVAAAYCASHKTLAFGLPLIRTIFAGSPDLAYYCAPIMILHPLQLLVGSLAVALKTAIGSNKVPRPNDGSPRREGAGEASDAAMKLNARGEVTQKYRKAALLDRELERGNEEEKNLQADAVAHEARVAAAARTAGRRRRLVGDDLRRVTLAFDGRAAGAPTAALGAAFELTLPKSWDDRPCSKLLKHFAKTYAVKYPSEPPLRVKGLELLRNDGAAVALDALIGDEVGGRGAPEELVVAFTAAGGSAANAPVVLVLGEVETYAGLAGEHEPKFVTPSFVKAVWLEDGSSQPSGFAAGASPDARMDLCPDRGAYYYPLGSSCLKYEKRVVKGSGAARDLAVAGRGWADVEAVVRNALLMARLHCAKRHVVCVVPSRATIKLRASLVAFFFEEHGAASVCVAPLAACAMALRVPVSGWRGTACVVECGHDSSCAQAYVEGVLATSSWTPRGGEGVAKLFASLVARATPEAAARPGAKTLADPCRAHALLLAKKELCFARSLVEDAPETIRGRVPLPDGADAAVSEECYLATELLFARQDECPLPALAAAPPLHICAADAIKRVGDRRLHRPLLAGVIVTGCDDACHEGCDVRVAQELGNLLRGTVRVVASRARAWDAAAAFAAALADGDAHAKWVVSRSDYDAMVAARGVYAKDGSGDDGGGDDVVPMKRASGAVGPPGVDEIVEEHALTDTRAALDAKSLPRCEIARAE</sequence>
<dbReference type="KEGG" id="aaf:AURANDRAFT_65867"/>
<dbReference type="InterPro" id="IPR043129">
    <property type="entry name" value="ATPase_NBD"/>
</dbReference>
<feature type="transmembrane region" description="Helical" evidence="4">
    <location>
        <begin position="665"/>
        <end position="685"/>
    </location>
</feature>
<evidence type="ECO:0000313" key="6">
    <source>
        <dbReference type="EMBL" id="EGB06208.1"/>
    </source>
</evidence>
<feature type="transmembrane region" description="Helical" evidence="4">
    <location>
        <begin position="786"/>
        <end position="808"/>
    </location>
</feature>
<reference evidence="6 7" key="1">
    <citation type="journal article" date="2011" name="Proc. Natl. Acad. Sci. U.S.A.">
        <title>Niche of harmful alga Aureococcus anophagefferens revealed through ecogenomics.</title>
        <authorList>
            <person name="Gobler C.J."/>
            <person name="Berry D.L."/>
            <person name="Dyhrman S.T."/>
            <person name="Wilhelm S.W."/>
            <person name="Salamov A."/>
            <person name="Lobanov A.V."/>
            <person name="Zhang Y."/>
            <person name="Collier J.L."/>
            <person name="Wurch L.L."/>
            <person name="Kustka A.B."/>
            <person name="Dill B.D."/>
            <person name="Shah M."/>
            <person name="VerBerkmoes N.C."/>
            <person name="Kuo A."/>
            <person name="Terry A."/>
            <person name="Pangilinan J."/>
            <person name="Lindquist E.A."/>
            <person name="Lucas S."/>
            <person name="Paulsen I.T."/>
            <person name="Hattenrath-Lehmann T.K."/>
            <person name="Talmage S.C."/>
            <person name="Walker E.A."/>
            <person name="Koch F."/>
            <person name="Burson A.M."/>
            <person name="Marcoval M.A."/>
            <person name="Tang Y.Z."/>
            <person name="Lecleir G.R."/>
            <person name="Coyne K.J."/>
            <person name="Berg G.M."/>
            <person name="Bertrand E.M."/>
            <person name="Saito M.A."/>
            <person name="Gladyshev V.N."/>
            <person name="Grigoriev I.V."/>
        </authorList>
    </citation>
    <scope>NUCLEOTIDE SEQUENCE [LARGE SCALE GENOMIC DNA]</scope>
    <source>
        <strain evidence="7">CCMP 1984</strain>
    </source>
</reference>
<feature type="region of interest" description="Disordered" evidence="3">
    <location>
        <begin position="977"/>
        <end position="996"/>
    </location>
</feature>
<feature type="transmembrane region" description="Helical" evidence="4">
    <location>
        <begin position="859"/>
        <end position="881"/>
    </location>
</feature>
<organism evidence="7">
    <name type="scientific">Aureococcus anophagefferens</name>
    <name type="common">Harmful bloom alga</name>
    <dbReference type="NCBI Taxonomy" id="44056"/>
    <lineage>
        <taxon>Eukaryota</taxon>
        <taxon>Sar</taxon>
        <taxon>Stramenopiles</taxon>
        <taxon>Ochrophyta</taxon>
        <taxon>Pelagophyceae</taxon>
        <taxon>Pelagomonadales</taxon>
        <taxon>Pelagomonadaceae</taxon>
        <taxon>Aureococcus</taxon>
    </lineage>
</organism>
<feature type="transmembrane region" description="Helical" evidence="4">
    <location>
        <begin position="946"/>
        <end position="970"/>
    </location>
</feature>
<dbReference type="InterPro" id="IPR035986">
    <property type="entry name" value="PKD_dom_sf"/>
</dbReference>
<dbReference type="eggNOG" id="KOG4821">
    <property type="taxonomic scope" value="Eukaryota"/>
</dbReference>
<dbReference type="Gene3D" id="3.90.640.10">
    <property type="entry name" value="Actin, Chain A, domain 4"/>
    <property type="match status" value="1"/>
</dbReference>
<protein>
    <recommendedName>
        <fullName evidence="5">PKD domain-containing protein</fullName>
    </recommendedName>
</protein>
<dbReference type="PROSITE" id="PS50093">
    <property type="entry name" value="PKD"/>
    <property type="match status" value="1"/>
</dbReference>
<gene>
    <name evidence="6" type="ORF">AURANDRAFT_65867</name>
</gene>
<evidence type="ECO:0000256" key="1">
    <source>
        <dbReference type="ARBA" id="ARBA00049360"/>
    </source>
</evidence>
<evidence type="ECO:0000256" key="4">
    <source>
        <dbReference type="SAM" id="Phobius"/>
    </source>
</evidence>
<dbReference type="OrthoDB" id="206184at2759"/>
<dbReference type="Proteomes" id="UP000002729">
    <property type="component" value="Unassembled WGS sequence"/>
</dbReference>
<comment type="catalytic activity">
    <reaction evidence="1">
        <text>ATP + H2O = ADP + phosphate + H(+)</text>
        <dbReference type="Rhea" id="RHEA:13065"/>
        <dbReference type="ChEBI" id="CHEBI:15377"/>
        <dbReference type="ChEBI" id="CHEBI:15378"/>
        <dbReference type="ChEBI" id="CHEBI:30616"/>
        <dbReference type="ChEBI" id="CHEBI:43474"/>
        <dbReference type="ChEBI" id="CHEBI:456216"/>
    </reaction>
</comment>
<dbReference type="Pfam" id="PF00801">
    <property type="entry name" value="PKD"/>
    <property type="match status" value="1"/>
</dbReference>
<accession>F0YF96</accession>
<evidence type="ECO:0000259" key="5">
    <source>
        <dbReference type="PROSITE" id="PS50093"/>
    </source>
</evidence>